<name>A0ABT0BXB8_9BACT</name>
<dbReference type="InterPro" id="IPR001296">
    <property type="entry name" value="Glyco_trans_1"/>
</dbReference>
<dbReference type="RefSeq" id="WP_243323221.1">
    <property type="nucleotide sequence ID" value="NZ_JAKZMM010000004.1"/>
</dbReference>
<dbReference type="CDD" id="cd03801">
    <property type="entry name" value="GT4_PimA-like"/>
    <property type="match status" value="1"/>
</dbReference>
<dbReference type="InterPro" id="IPR028098">
    <property type="entry name" value="Glyco_trans_4-like_N"/>
</dbReference>
<feature type="domain" description="Glycosyltransferase subfamily 4-like N-terminal" evidence="2">
    <location>
        <begin position="14"/>
        <end position="175"/>
    </location>
</feature>
<dbReference type="Proteomes" id="UP001165444">
    <property type="component" value="Unassembled WGS sequence"/>
</dbReference>
<evidence type="ECO:0000259" key="1">
    <source>
        <dbReference type="Pfam" id="PF00534"/>
    </source>
</evidence>
<sequence length="367" mass="41808">MKIAFLFSTLEGYGLVKIAFTLIKELKANYPVEIHAITLSKEPQNSMIDAFKRENIPVHSLNMSRLKGMFCAQKALAQLVNKEHFDIMHSHGFRANLIHHQIKKLIPQTKEVMTIHLDPKDDAKHPLGPLFSLWRTNKHTNIIREADNTVACSKSISKSLEKYNIHISAIQNGIEIPSLQCDKKALEKLKEELGIREKVISIVMSGLHPRKNIKTIIQVYNKLGNNYPLLIIGEGSAKKELEESANSNILFLGFKKDIIPYLQIADLYISASYSEGLPLSVMEAMSNQVIPILSSIDPHKEIVQNSCFENYLFDCNDTDTLYKICLSLLNQKNEVNDLKEVARKIIIDQFSAQRMAKDYYQFYLSCK</sequence>
<dbReference type="PANTHER" id="PTHR12526">
    <property type="entry name" value="GLYCOSYLTRANSFERASE"/>
    <property type="match status" value="1"/>
</dbReference>
<evidence type="ECO:0000313" key="3">
    <source>
        <dbReference type="EMBL" id="MCJ2379417.1"/>
    </source>
</evidence>
<dbReference type="Gene3D" id="3.40.50.2000">
    <property type="entry name" value="Glycogen Phosphorylase B"/>
    <property type="match status" value="2"/>
</dbReference>
<dbReference type="SUPFAM" id="SSF53756">
    <property type="entry name" value="UDP-Glycosyltransferase/glycogen phosphorylase"/>
    <property type="match status" value="1"/>
</dbReference>
<comment type="caution">
    <text evidence="3">The sequence shown here is derived from an EMBL/GenBank/DDBJ whole genome shotgun (WGS) entry which is preliminary data.</text>
</comment>
<proteinExistence type="predicted"/>
<dbReference type="Pfam" id="PF13439">
    <property type="entry name" value="Glyco_transf_4"/>
    <property type="match status" value="1"/>
</dbReference>
<gene>
    <name evidence="3" type="ORF">MUN53_02105</name>
</gene>
<evidence type="ECO:0000313" key="4">
    <source>
        <dbReference type="Proteomes" id="UP001165444"/>
    </source>
</evidence>
<evidence type="ECO:0000259" key="2">
    <source>
        <dbReference type="Pfam" id="PF13439"/>
    </source>
</evidence>
<dbReference type="EMBL" id="JAKZMM010000004">
    <property type="protein sequence ID" value="MCJ2379417.1"/>
    <property type="molecule type" value="Genomic_DNA"/>
</dbReference>
<dbReference type="Pfam" id="PF00534">
    <property type="entry name" value="Glycos_transf_1"/>
    <property type="match status" value="1"/>
</dbReference>
<feature type="domain" description="Glycosyl transferase family 1" evidence="1">
    <location>
        <begin position="188"/>
        <end position="344"/>
    </location>
</feature>
<keyword evidence="4" id="KW-1185">Reference proteome</keyword>
<accession>A0ABT0BXB8</accession>
<dbReference type="PANTHER" id="PTHR12526:SF630">
    <property type="entry name" value="GLYCOSYLTRANSFERASE"/>
    <property type="match status" value="1"/>
</dbReference>
<protein>
    <submittedName>
        <fullName evidence="3">Glycosyltransferase family 4 protein</fullName>
    </submittedName>
</protein>
<organism evidence="3 4">
    <name type="scientific">Parabacteroides faecalis</name>
    <dbReference type="NCBI Taxonomy" id="2924040"/>
    <lineage>
        <taxon>Bacteria</taxon>
        <taxon>Pseudomonadati</taxon>
        <taxon>Bacteroidota</taxon>
        <taxon>Bacteroidia</taxon>
        <taxon>Bacteroidales</taxon>
        <taxon>Tannerellaceae</taxon>
        <taxon>Parabacteroides</taxon>
    </lineage>
</organism>
<reference evidence="3 4" key="1">
    <citation type="submission" date="2022-03" db="EMBL/GenBank/DDBJ databases">
        <title>Parabacteroides sp. nov. isolated from swine feces.</title>
        <authorList>
            <person name="Bak J.E."/>
        </authorList>
    </citation>
    <scope>NUCLEOTIDE SEQUENCE [LARGE SCALE GENOMIC DNA]</scope>
    <source>
        <strain evidence="3 4">AGMB00274</strain>
    </source>
</reference>